<name>A0A5D2AK89_GOSDA</name>
<gene>
    <name evidence="1" type="ORF">ES288_D11G124500v1</name>
</gene>
<evidence type="ECO:0000313" key="1">
    <source>
        <dbReference type="EMBL" id="TYG44808.1"/>
    </source>
</evidence>
<protein>
    <submittedName>
        <fullName evidence="1">Uncharacterized protein</fullName>
    </submittedName>
</protein>
<dbReference type="AlphaFoldDB" id="A0A5D2AK89"/>
<keyword evidence="2" id="KW-1185">Reference proteome</keyword>
<organism evidence="1 2">
    <name type="scientific">Gossypium darwinii</name>
    <name type="common">Darwin's cotton</name>
    <name type="synonym">Gossypium barbadense var. darwinii</name>
    <dbReference type="NCBI Taxonomy" id="34276"/>
    <lineage>
        <taxon>Eukaryota</taxon>
        <taxon>Viridiplantae</taxon>
        <taxon>Streptophyta</taxon>
        <taxon>Embryophyta</taxon>
        <taxon>Tracheophyta</taxon>
        <taxon>Spermatophyta</taxon>
        <taxon>Magnoliopsida</taxon>
        <taxon>eudicotyledons</taxon>
        <taxon>Gunneridae</taxon>
        <taxon>Pentapetalae</taxon>
        <taxon>rosids</taxon>
        <taxon>malvids</taxon>
        <taxon>Malvales</taxon>
        <taxon>Malvaceae</taxon>
        <taxon>Malvoideae</taxon>
        <taxon>Gossypium</taxon>
    </lineage>
</organism>
<sequence>MNEKKLTEKREFRRRTTGGVYHRLASIATKQATTASQVSYEDVAWLGSEAAEAWCARTRRAAAALGLGRGWSVWRLVGPRESCGAHAEYLGFLQLGWALG</sequence>
<reference evidence="1 2" key="1">
    <citation type="submission" date="2019-06" db="EMBL/GenBank/DDBJ databases">
        <title>WGS assembly of Gossypium darwinii.</title>
        <authorList>
            <person name="Chen Z.J."/>
            <person name="Sreedasyam A."/>
            <person name="Ando A."/>
            <person name="Song Q."/>
            <person name="De L."/>
            <person name="Hulse-Kemp A."/>
            <person name="Ding M."/>
            <person name="Ye W."/>
            <person name="Kirkbride R."/>
            <person name="Jenkins J."/>
            <person name="Plott C."/>
            <person name="Lovell J."/>
            <person name="Lin Y.-M."/>
            <person name="Vaughn R."/>
            <person name="Liu B."/>
            <person name="Li W."/>
            <person name="Simpson S."/>
            <person name="Scheffler B."/>
            <person name="Saski C."/>
            <person name="Grover C."/>
            <person name="Hu G."/>
            <person name="Conover J."/>
            <person name="Carlson J."/>
            <person name="Shu S."/>
            <person name="Boston L."/>
            <person name="Williams M."/>
            <person name="Peterson D."/>
            <person name="Mcgee K."/>
            <person name="Jones D."/>
            <person name="Wendel J."/>
            <person name="Stelly D."/>
            <person name="Grimwood J."/>
            <person name="Schmutz J."/>
        </authorList>
    </citation>
    <scope>NUCLEOTIDE SEQUENCE [LARGE SCALE GENOMIC DNA]</scope>
    <source>
        <strain evidence="1">1808015.09</strain>
    </source>
</reference>
<proteinExistence type="predicted"/>
<evidence type="ECO:0000313" key="2">
    <source>
        <dbReference type="Proteomes" id="UP000323506"/>
    </source>
</evidence>
<accession>A0A5D2AK89</accession>
<dbReference type="Proteomes" id="UP000323506">
    <property type="component" value="Chromosome D11"/>
</dbReference>
<dbReference type="EMBL" id="CM017711">
    <property type="protein sequence ID" value="TYG44808.1"/>
    <property type="molecule type" value="Genomic_DNA"/>
</dbReference>